<organism evidence="2 3">
    <name type="scientific">Thiorhodococcus drewsii AZ1</name>
    <dbReference type="NCBI Taxonomy" id="765913"/>
    <lineage>
        <taxon>Bacteria</taxon>
        <taxon>Pseudomonadati</taxon>
        <taxon>Pseudomonadota</taxon>
        <taxon>Gammaproteobacteria</taxon>
        <taxon>Chromatiales</taxon>
        <taxon>Chromatiaceae</taxon>
        <taxon>Thiorhodococcus</taxon>
    </lineage>
</organism>
<dbReference type="CDD" id="cd10446">
    <property type="entry name" value="GIY-YIG_unchar_1"/>
    <property type="match status" value="1"/>
</dbReference>
<dbReference type="OrthoDB" id="89044at2"/>
<dbReference type="eggNOG" id="ENOG502Z9J4">
    <property type="taxonomic scope" value="Bacteria"/>
</dbReference>
<accession>G2DZM5</accession>
<comment type="caution">
    <text evidence="2">The sequence shown here is derived from an EMBL/GenBank/DDBJ whole genome shotgun (WGS) entry which is preliminary data.</text>
</comment>
<dbReference type="Pfam" id="PF01541">
    <property type="entry name" value="GIY-YIG"/>
    <property type="match status" value="1"/>
</dbReference>
<dbReference type="SUPFAM" id="SSF82771">
    <property type="entry name" value="GIY-YIG endonuclease"/>
    <property type="match status" value="1"/>
</dbReference>
<dbReference type="AlphaFoldDB" id="G2DZM5"/>
<name>G2DZM5_9GAMM</name>
<dbReference type="InterPro" id="IPR000305">
    <property type="entry name" value="GIY-YIG_endonuc"/>
</dbReference>
<dbReference type="STRING" id="765913.ThidrDRAFT_1488"/>
<feature type="domain" description="GIY-YIG" evidence="1">
    <location>
        <begin position="170"/>
        <end position="267"/>
    </location>
</feature>
<dbReference type="InterPro" id="IPR035901">
    <property type="entry name" value="GIY-YIG_endonuc_sf"/>
</dbReference>
<keyword evidence="3" id="KW-1185">Reference proteome</keyword>
<evidence type="ECO:0000313" key="3">
    <source>
        <dbReference type="Proteomes" id="UP000004200"/>
    </source>
</evidence>
<dbReference type="Proteomes" id="UP000004200">
    <property type="component" value="Unassembled WGS sequence"/>
</dbReference>
<dbReference type="EMBL" id="AFWT01000008">
    <property type="protein sequence ID" value="EGV32252.1"/>
    <property type="molecule type" value="Genomic_DNA"/>
</dbReference>
<dbReference type="PROSITE" id="PS50164">
    <property type="entry name" value="GIY_YIG"/>
    <property type="match status" value="1"/>
</dbReference>
<protein>
    <submittedName>
        <fullName evidence="2">Excinuclease ABC C subunit domain protein</fullName>
    </submittedName>
</protein>
<dbReference type="RefSeq" id="WP_007040202.1">
    <property type="nucleotide sequence ID" value="NZ_AFWT01000008.1"/>
</dbReference>
<evidence type="ECO:0000313" key="2">
    <source>
        <dbReference type="EMBL" id="EGV32252.1"/>
    </source>
</evidence>
<sequence>MNLELIFSEFNDDNQFRFHLAKQEPEGTRPIDVLARSSEEWLGWQVYRGTNKERFVKDRIVSFAQIYGNKFLYGGVFNILRRDREEYDVAHSEEHSDLIGRLIIEYKGGNSRGTVFTPSYIFQHSVVSSILEYKYQGEPFCSYDEINHSFEQMEIVIKNQLNDWKVALSNVFGVYLLTDKKTGRHYVGSAYGAEGIWGRWSEYIYGAHGGNKELVELFNQHTEAYFKNNFKFTILEILPTTKTPDQVIQRESLWKKKLLSIEFGYNGG</sequence>
<reference evidence="2 3" key="1">
    <citation type="submission" date="2011-06" db="EMBL/GenBank/DDBJ databases">
        <title>The draft genome of Thiorhodococcus drewsii AZ1.</title>
        <authorList>
            <consortium name="US DOE Joint Genome Institute (JGI-PGF)"/>
            <person name="Lucas S."/>
            <person name="Han J."/>
            <person name="Lapidus A."/>
            <person name="Cheng J.-F."/>
            <person name="Goodwin L."/>
            <person name="Pitluck S."/>
            <person name="Peters L."/>
            <person name="Land M.L."/>
            <person name="Hauser L."/>
            <person name="Vogl K."/>
            <person name="Liu Z."/>
            <person name="Imhoff J."/>
            <person name="Thiel V."/>
            <person name="Frigaard N.-U."/>
            <person name="Bryant D.A."/>
            <person name="Woyke T.J."/>
        </authorList>
    </citation>
    <scope>NUCLEOTIDE SEQUENCE [LARGE SCALE GENOMIC DNA]</scope>
    <source>
        <strain evidence="2 3">AZ1</strain>
    </source>
</reference>
<proteinExistence type="predicted"/>
<gene>
    <name evidence="2" type="ORF">ThidrDRAFT_1488</name>
</gene>
<evidence type="ECO:0000259" key="1">
    <source>
        <dbReference type="PROSITE" id="PS50164"/>
    </source>
</evidence>
<dbReference type="Gene3D" id="3.40.1440.10">
    <property type="entry name" value="GIY-YIG endonuclease"/>
    <property type="match status" value="1"/>
</dbReference>